<feature type="non-terminal residue" evidence="2">
    <location>
        <position position="1"/>
    </location>
</feature>
<feature type="domain" description="Integrator complex subunit 5 C-terminal" evidence="1">
    <location>
        <begin position="1"/>
        <end position="162"/>
    </location>
</feature>
<dbReference type="EMBL" id="VXAA01011649">
    <property type="protein sequence ID" value="NXI75099.1"/>
    <property type="molecule type" value="Genomic_DNA"/>
</dbReference>
<proteinExistence type="predicted"/>
<gene>
    <name evidence="2" type="primary">Ints5_2</name>
    <name evidence="2" type="ORF">ANSSEM_R15949</name>
</gene>
<evidence type="ECO:0000313" key="2">
    <source>
        <dbReference type="EMBL" id="NXI75099.1"/>
    </source>
</evidence>
<dbReference type="GO" id="GO:0034472">
    <property type="term" value="P:snRNA 3'-end processing"/>
    <property type="evidence" value="ECO:0007669"/>
    <property type="project" value="TreeGrafter"/>
</dbReference>
<dbReference type="AlphaFoldDB" id="A0A7K9VQX7"/>
<reference evidence="2 3" key="1">
    <citation type="submission" date="2019-09" db="EMBL/GenBank/DDBJ databases">
        <title>Bird 10,000 Genomes (B10K) Project - Family phase.</title>
        <authorList>
            <person name="Zhang G."/>
        </authorList>
    </citation>
    <scope>NUCLEOTIDE SEQUENCE [LARGE SCALE GENOMIC DNA]</scope>
    <source>
        <strain evidence="2">B10K-DU-001-57</strain>
        <tissue evidence="2">Muscle</tissue>
    </source>
</reference>
<dbReference type="GO" id="GO:0032039">
    <property type="term" value="C:integrator complex"/>
    <property type="evidence" value="ECO:0007669"/>
    <property type="project" value="InterPro"/>
</dbReference>
<dbReference type="PANTHER" id="PTHR31697:SF2">
    <property type="entry name" value="INTEGRATOR COMPLEX SUBUNIT 5"/>
    <property type="match status" value="1"/>
</dbReference>
<dbReference type="InterPro" id="IPR040316">
    <property type="entry name" value="INTS5"/>
</dbReference>
<dbReference type="Proteomes" id="UP000567872">
    <property type="component" value="Unassembled WGS sequence"/>
</dbReference>
<keyword evidence="3" id="KW-1185">Reference proteome</keyword>
<evidence type="ECO:0000259" key="1">
    <source>
        <dbReference type="Pfam" id="PF14838"/>
    </source>
</evidence>
<organism evidence="2 3">
    <name type="scientific">Anseranas semipalmata</name>
    <name type="common">Magpie goose</name>
    <name type="synonym">Anas semipalmata</name>
    <dbReference type="NCBI Taxonomy" id="8851"/>
    <lineage>
        <taxon>Eukaryota</taxon>
        <taxon>Metazoa</taxon>
        <taxon>Chordata</taxon>
        <taxon>Craniata</taxon>
        <taxon>Vertebrata</taxon>
        <taxon>Euteleostomi</taxon>
        <taxon>Archelosauria</taxon>
        <taxon>Archosauria</taxon>
        <taxon>Dinosauria</taxon>
        <taxon>Saurischia</taxon>
        <taxon>Theropoda</taxon>
        <taxon>Coelurosauria</taxon>
        <taxon>Aves</taxon>
        <taxon>Neognathae</taxon>
        <taxon>Galloanserae</taxon>
        <taxon>Anseriformes</taxon>
        <taxon>Anseranatidae</taxon>
        <taxon>Anseranas</taxon>
    </lineage>
</organism>
<comment type="caution">
    <text evidence="2">The sequence shown here is derived from an EMBL/GenBank/DDBJ whole genome shotgun (WGS) entry which is preliminary data.</text>
</comment>
<evidence type="ECO:0000313" key="3">
    <source>
        <dbReference type="Proteomes" id="UP000567872"/>
    </source>
</evidence>
<sequence>MPASVITPPGSAVHDGVREACDRLVALLLLHLQKLVHNRGGPGSPEGPPRPVPFLEALRGHVRELCVEALRLERKRYLWQHQLLGLLAVYGAPHGAPDALFHLLALAKGQEELALATQLHAVLAASLADLPAAAAAVCVRQIHAGALAPPHLARLLQNLALVA</sequence>
<dbReference type="PANTHER" id="PTHR31697">
    <property type="entry name" value="INTEGRATOR COMPLEX SUBUNIT 5"/>
    <property type="match status" value="1"/>
</dbReference>
<dbReference type="InterPro" id="IPR029444">
    <property type="entry name" value="INTS5_C"/>
</dbReference>
<name>A0A7K9VQX7_ANSSE</name>
<dbReference type="Pfam" id="PF14838">
    <property type="entry name" value="INTS5_C"/>
    <property type="match status" value="1"/>
</dbReference>
<accession>A0A7K9VQX7</accession>
<dbReference type="OrthoDB" id="9118040at2759"/>
<feature type="non-terminal residue" evidence="2">
    <location>
        <position position="163"/>
    </location>
</feature>
<protein>
    <submittedName>
        <fullName evidence="2">INT5 protein</fullName>
    </submittedName>
</protein>